<evidence type="ECO:0000313" key="6">
    <source>
        <dbReference type="Proteomes" id="UP000811899"/>
    </source>
</evidence>
<evidence type="ECO:0000256" key="2">
    <source>
        <dbReference type="ARBA" id="ARBA00022833"/>
    </source>
</evidence>
<protein>
    <submittedName>
        <fullName evidence="5">Alcohol dehydrogenase catalytic domain-containing protein</fullName>
    </submittedName>
</protein>
<dbReference type="GO" id="GO:0046872">
    <property type="term" value="F:metal ion binding"/>
    <property type="evidence" value="ECO:0007669"/>
    <property type="project" value="UniProtKB-KW"/>
</dbReference>
<name>A0AAW4L2Y8_9BACT</name>
<keyword evidence="2" id="KW-0862">Zinc</keyword>
<comment type="caution">
    <text evidence="5">The sequence shown here is derived from an EMBL/GenBank/DDBJ whole genome shotgun (WGS) entry which is preliminary data.</text>
</comment>
<dbReference type="Gene3D" id="3.90.180.10">
    <property type="entry name" value="Medium-chain alcohol dehydrogenases, catalytic domain"/>
    <property type="match status" value="1"/>
</dbReference>
<keyword evidence="1" id="KW-0479">Metal-binding</keyword>
<keyword evidence="6" id="KW-1185">Reference proteome</keyword>
<evidence type="ECO:0000256" key="3">
    <source>
        <dbReference type="ARBA" id="ARBA00023002"/>
    </source>
</evidence>
<dbReference type="AlphaFoldDB" id="A0AAW4L2Y8"/>
<sequence length="331" mass="35228">MRLPHTMQAITVTEVGSFEFGRREVRLPEPGEVLIRVTVTGLCRTDLKIIRDGHRDLILPRIPGEEVVGRIVAVGAGVSGIAIGQRVYVYPGQWCGECQACRSGAENLCRAMRIMGFHRDGGFAGFVTVPAQSVILLPDALSDEIAVFAEPLSCCLNALELARIAPGDRLGIWGAGPAGTLLARGGAAKGAVPTLIDSDPRRAERCGGLTSPPKDLFDVCVIAVGAASAYDQALQALAPRGRLVVFSGLPRDGGHIPADFNTLHYLEQTVVGAYGCCYRHGQEALAMLASGSLHVADMISHRMPLAELGQALELVAARESMKIHLYPTEES</sequence>
<gene>
    <name evidence="5" type="ORF">KI809_06235</name>
</gene>
<dbReference type="SUPFAM" id="SSF51735">
    <property type="entry name" value="NAD(P)-binding Rossmann-fold domains"/>
    <property type="match status" value="1"/>
</dbReference>
<dbReference type="InterPro" id="IPR050129">
    <property type="entry name" value="Zn_alcohol_dh"/>
</dbReference>
<dbReference type="Pfam" id="PF08240">
    <property type="entry name" value="ADH_N"/>
    <property type="match status" value="1"/>
</dbReference>
<dbReference type="SUPFAM" id="SSF50129">
    <property type="entry name" value="GroES-like"/>
    <property type="match status" value="1"/>
</dbReference>
<dbReference type="InterPro" id="IPR020843">
    <property type="entry name" value="ER"/>
</dbReference>
<dbReference type="InterPro" id="IPR011032">
    <property type="entry name" value="GroES-like_sf"/>
</dbReference>
<feature type="domain" description="Enoyl reductase (ER)" evidence="4">
    <location>
        <begin position="13"/>
        <end position="325"/>
    </location>
</feature>
<organism evidence="5 6">
    <name type="scientific">Geoanaerobacter pelophilus</name>
    <dbReference type="NCBI Taxonomy" id="60036"/>
    <lineage>
        <taxon>Bacteria</taxon>
        <taxon>Pseudomonadati</taxon>
        <taxon>Thermodesulfobacteriota</taxon>
        <taxon>Desulfuromonadia</taxon>
        <taxon>Geobacterales</taxon>
        <taxon>Geobacteraceae</taxon>
        <taxon>Geoanaerobacter</taxon>
    </lineage>
</organism>
<dbReference type="RefSeq" id="WP_214170673.1">
    <property type="nucleotide sequence ID" value="NZ_JAHCVJ010000002.1"/>
</dbReference>
<evidence type="ECO:0000259" key="4">
    <source>
        <dbReference type="SMART" id="SM00829"/>
    </source>
</evidence>
<dbReference type="InterPro" id="IPR036291">
    <property type="entry name" value="NAD(P)-bd_dom_sf"/>
</dbReference>
<dbReference type="InterPro" id="IPR013154">
    <property type="entry name" value="ADH-like_N"/>
</dbReference>
<evidence type="ECO:0000313" key="5">
    <source>
        <dbReference type="EMBL" id="MBT0663897.1"/>
    </source>
</evidence>
<proteinExistence type="predicted"/>
<dbReference type="Proteomes" id="UP000811899">
    <property type="component" value="Unassembled WGS sequence"/>
</dbReference>
<dbReference type="PANTHER" id="PTHR43401:SF2">
    <property type="entry name" value="L-THREONINE 3-DEHYDROGENASE"/>
    <property type="match status" value="1"/>
</dbReference>
<keyword evidence="3" id="KW-0560">Oxidoreductase</keyword>
<dbReference type="SMART" id="SM00829">
    <property type="entry name" value="PKS_ER"/>
    <property type="match status" value="1"/>
</dbReference>
<dbReference type="PANTHER" id="PTHR43401">
    <property type="entry name" value="L-THREONINE 3-DEHYDROGENASE"/>
    <property type="match status" value="1"/>
</dbReference>
<evidence type="ECO:0000256" key="1">
    <source>
        <dbReference type="ARBA" id="ARBA00022723"/>
    </source>
</evidence>
<dbReference type="EMBL" id="JAHCVJ010000002">
    <property type="protein sequence ID" value="MBT0663897.1"/>
    <property type="molecule type" value="Genomic_DNA"/>
</dbReference>
<dbReference type="Gene3D" id="3.40.50.720">
    <property type="entry name" value="NAD(P)-binding Rossmann-like Domain"/>
    <property type="match status" value="1"/>
</dbReference>
<accession>A0AAW4L2Y8</accession>
<dbReference type="GO" id="GO:0016491">
    <property type="term" value="F:oxidoreductase activity"/>
    <property type="evidence" value="ECO:0007669"/>
    <property type="project" value="UniProtKB-KW"/>
</dbReference>
<reference evidence="5 6" key="1">
    <citation type="submission" date="2021-05" db="EMBL/GenBank/DDBJ databases">
        <title>The draft genome of Geobacter pelophilus DSM 12255.</title>
        <authorList>
            <person name="Xu Z."/>
            <person name="Masuda Y."/>
            <person name="Itoh H."/>
            <person name="Senoo K."/>
        </authorList>
    </citation>
    <scope>NUCLEOTIDE SEQUENCE [LARGE SCALE GENOMIC DNA]</scope>
    <source>
        <strain evidence="5 6">DSM 12255</strain>
    </source>
</reference>